<evidence type="ECO:0000313" key="3">
    <source>
        <dbReference type="EMBL" id="KPM34282.1"/>
    </source>
</evidence>
<gene>
    <name evidence="3" type="ORF">AK830_g12295</name>
</gene>
<evidence type="ECO:0008006" key="5">
    <source>
        <dbReference type="Google" id="ProtNLM"/>
    </source>
</evidence>
<feature type="compositionally biased region" description="Low complexity" evidence="1">
    <location>
        <begin position="30"/>
        <end position="70"/>
    </location>
</feature>
<dbReference type="AlphaFoldDB" id="A0A0P7APS2"/>
<feature type="signal peptide" evidence="2">
    <location>
        <begin position="1"/>
        <end position="20"/>
    </location>
</feature>
<dbReference type="Proteomes" id="UP000050424">
    <property type="component" value="Unassembled WGS sequence"/>
</dbReference>
<feature type="chain" id="PRO_5006134980" description="F-box domain-containing protein" evidence="2">
    <location>
        <begin position="21"/>
        <end position="785"/>
    </location>
</feature>
<reference evidence="3 4" key="1">
    <citation type="submission" date="2015-09" db="EMBL/GenBank/DDBJ databases">
        <title>Draft genome of a European isolate of the apple canker pathogen Neonectria ditissima.</title>
        <authorList>
            <person name="Gomez-Cortecero A."/>
            <person name="Harrison R.J."/>
            <person name="Armitage A.D."/>
        </authorList>
    </citation>
    <scope>NUCLEOTIDE SEQUENCE [LARGE SCALE GENOMIC DNA]</scope>
    <source>
        <strain evidence="3 4">R09/05</strain>
    </source>
</reference>
<organism evidence="3 4">
    <name type="scientific">Neonectria ditissima</name>
    <dbReference type="NCBI Taxonomy" id="78410"/>
    <lineage>
        <taxon>Eukaryota</taxon>
        <taxon>Fungi</taxon>
        <taxon>Dikarya</taxon>
        <taxon>Ascomycota</taxon>
        <taxon>Pezizomycotina</taxon>
        <taxon>Sordariomycetes</taxon>
        <taxon>Hypocreomycetidae</taxon>
        <taxon>Hypocreales</taxon>
        <taxon>Nectriaceae</taxon>
        <taxon>Neonectria</taxon>
    </lineage>
</organism>
<feature type="region of interest" description="Disordered" evidence="1">
    <location>
        <begin position="92"/>
        <end position="132"/>
    </location>
</feature>
<evidence type="ECO:0000313" key="4">
    <source>
        <dbReference type="Proteomes" id="UP000050424"/>
    </source>
</evidence>
<dbReference type="OrthoDB" id="4763081at2759"/>
<sequence>MSPKHVAALAVILLCRGVNAGPCKPSIVSTASATSGGGSSQTSTDESTQSTAGLESTAPTLAPTATITSPGTFESTTGLSSLAFELGTTSVTISSRSDSTTTELSSATSGTTTSTTTAEEMEPTDTGFLINGGFEKKPVDGGYTGAPWEVGRGVALVDNPAYAHSGRYSVTTLFNMAGKSPCHLPLKRRCDACADIIFGTEITIALFKSKRLVPALQLTQPFPFPEDGIADELVHKRKLCLAPNCGRCKKAPEFVLAHYACYGGFNQMAKIVMGRDDEAILDLLWTIGIWRSPWAKAQPIQFDQDPVDQEALSEIAAAFDFPQLRNMPMDVISKIHHYSNHALIWRWASIVSRLYRQTTESDLESIRINQLLYWKRGVDMTTEDVSNEEPPSGCVVRIIIDREGIDEIIQLDEATVFDTAASTQNSVCVFEELSSFSDKDVAQLMNGFMRLSLPTFPQGLKTWRNTFLPPEKYIPPEDDKSLFCLERFDFIPLKDIHAQLHVVVLRQCRGITFFLAGDKLYGIHPHLTEDESAIKTFERFSKHQHFALIWVYVPIPPEDEIIQLAVCKIDGGIEILQIRMKLSGDILLGRLGRPPGTDPIKVIDMGHPTALIYAEPVPSLPVSLFCGSCTAESDNPLPLGYSFPPRMGRGYFSWAPFSGIKKIRVYIVDTRTYLCSGLEIYYENGGCRALVRHSGRGFDGCYSSASLLYLDVLSGWSRVFGFLFYRRLILHDSPAASADRMAQNLASRHCTYFAHRVNGYVQPQFKVPAKCSDTTPESGYAIGRQ</sequence>
<dbReference type="STRING" id="78410.A0A0P7APS2"/>
<proteinExistence type="predicted"/>
<keyword evidence="2" id="KW-0732">Signal</keyword>
<name>A0A0P7APS2_9HYPO</name>
<accession>A0A0P7APS2</accession>
<comment type="caution">
    <text evidence="3">The sequence shown here is derived from an EMBL/GenBank/DDBJ whole genome shotgun (WGS) entry which is preliminary data.</text>
</comment>
<dbReference type="EMBL" id="LKCW01000365">
    <property type="protein sequence ID" value="KPM34282.1"/>
    <property type="molecule type" value="Genomic_DNA"/>
</dbReference>
<feature type="region of interest" description="Disordered" evidence="1">
    <location>
        <begin position="30"/>
        <end position="72"/>
    </location>
</feature>
<protein>
    <recommendedName>
        <fullName evidence="5">F-box domain-containing protein</fullName>
    </recommendedName>
</protein>
<feature type="compositionally biased region" description="Low complexity" evidence="1">
    <location>
        <begin position="97"/>
        <end position="117"/>
    </location>
</feature>
<keyword evidence="4" id="KW-1185">Reference proteome</keyword>
<evidence type="ECO:0000256" key="1">
    <source>
        <dbReference type="SAM" id="MobiDB-lite"/>
    </source>
</evidence>
<evidence type="ECO:0000256" key="2">
    <source>
        <dbReference type="SAM" id="SignalP"/>
    </source>
</evidence>